<evidence type="ECO:0000256" key="1">
    <source>
        <dbReference type="ARBA" id="ARBA00003175"/>
    </source>
</evidence>
<evidence type="ECO:0000313" key="15">
    <source>
        <dbReference type="EMBL" id="EPG35676.1"/>
    </source>
</evidence>
<name>S3T2E0_9GAMM</name>
<dbReference type="SFLD" id="SFLDG01114">
    <property type="entry name" value="phosphomethylpyrimidine_syntha"/>
    <property type="match status" value="1"/>
</dbReference>
<dbReference type="NCBIfam" id="TIGR00190">
    <property type="entry name" value="thiC"/>
    <property type="match status" value="1"/>
</dbReference>
<dbReference type="AlphaFoldDB" id="S3T2E0"/>
<dbReference type="PATRIC" id="fig|1217696.3.peg.3000"/>
<dbReference type="InterPro" id="IPR037509">
    <property type="entry name" value="ThiC"/>
</dbReference>
<dbReference type="Proteomes" id="UP000014559">
    <property type="component" value="Unassembled WGS sequence"/>
</dbReference>
<keyword evidence="10 13" id="KW-0456">Lyase</keyword>
<dbReference type="EC" id="4.1.99.17" evidence="13"/>
<evidence type="ECO:0000313" key="17">
    <source>
        <dbReference type="Proteomes" id="UP000014559"/>
    </source>
</evidence>
<dbReference type="InterPro" id="IPR038521">
    <property type="entry name" value="ThiC/Bza_core_dom"/>
</dbReference>
<dbReference type="HOGENOM" id="CLU_013181_2_1_6"/>
<dbReference type="SFLD" id="SFLDS00113">
    <property type="entry name" value="Radical_SAM_Phosphomethylpyrim"/>
    <property type="match status" value="1"/>
</dbReference>
<keyword evidence="6 13" id="KW-0862">Zinc</keyword>
<keyword evidence="7 13" id="KW-0784">Thiamine biosynthesis</keyword>
<feature type="binding site" evidence="13">
    <location>
        <position position="573"/>
    </location>
    <ligand>
        <name>[4Fe-4S] cluster</name>
        <dbReference type="ChEBI" id="CHEBI:49883"/>
        <note>4Fe-4S-S-AdoMet</note>
    </ligand>
</feature>
<dbReference type="GO" id="GO:0070284">
    <property type="term" value="F:phosphomethylpyrimidine synthase activity"/>
    <property type="evidence" value="ECO:0007669"/>
    <property type="project" value="UniProtKB-EC"/>
</dbReference>
<dbReference type="Proteomes" id="UP000316981">
    <property type="component" value="Unassembled WGS sequence"/>
</dbReference>
<dbReference type="NCBIfam" id="NF006763">
    <property type="entry name" value="PRK09284.1"/>
    <property type="match status" value="1"/>
</dbReference>
<evidence type="ECO:0000256" key="13">
    <source>
        <dbReference type="HAMAP-Rule" id="MF_00089"/>
    </source>
</evidence>
<dbReference type="UniPathway" id="UPA00060"/>
<evidence type="ECO:0000313" key="18">
    <source>
        <dbReference type="Proteomes" id="UP000316981"/>
    </source>
</evidence>
<comment type="function">
    <text evidence="1 13">Catalyzes the synthesis of the hydroxymethylpyrimidine phosphate (HMP-P) moiety of thiamine from aminoimidazole ribotide (AIR) in a radical S-adenosyl-L-methionine (SAM)-dependent reaction.</text>
</comment>
<reference evidence="16 18" key="2">
    <citation type="submission" date="2019-07" db="EMBL/GenBank/DDBJ databases">
        <title>Draft Genome Sequence of the first blaOXA-58-Harboring Acinetobacter colistiniresistens clinical isolate from Brazil.</title>
        <authorList>
            <person name="Favaro L.S."/>
            <person name="Paula-Petroli S.B."/>
            <person name="Moura C.F."/>
            <person name="Tognim M.C.B."/>
            <person name="Venancio E.J."/>
            <person name="Yamada-Ogatta S.F."/>
            <person name="Carrara-Marroni F.E."/>
        </authorList>
    </citation>
    <scope>NUCLEOTIDE SEQUENCE [LARGE SCALE GENOMIC DNA]</scope>
    <source>
        <strain evidence="16 18">DL</strain>
    </source>
</reference>
<dbReference type="InterPro" id="IPR002817">
    <property type="entry name" value="ThiC/BzaA/B"/>
</dbReference>
<evidence type="ECO:0000256" key="12">
    <source>
        <dbReference type="ARBA" id="ARBA00061546"/>
    </source>
</evidence>
<gene>
    <name evidence="13 16" type="primary">thiC</name>
    <name evidence="15" type="ORF">F907_03054</name>
    <name evidence="16" type="ORF">FPV60_01040</name>
</gene>
<dbReference type="Gene3D" id="3.20.20.540">
    <property type="entry name" value="Radical SAM ThiC family, central domain"/>
    <property type="match status" value="1"/>
</dbReference>
<feature type="binding site" evidence="13">
    <location>
        <position position="429"/>
    </location>
    <ligand>
        <name>Zn(2+)</name>
        <dbReference type="ChEBI" id="CHEBI:29105"/>
    </ligand>
</feature>
<evidence type="ECO:0000256" key="4">
    <source>
        <dbReference type="ARBA" id="ARBA00022691"/>
    </source>
</evidence>
<feature type="binding site" evidence="13">
    <location>
        <begin position="345"/>
        <end position="347"/>
    </location>
    <ligand>
        <name>substrate</name>
    </ligand>
</feature>
<comment type="cofactor">
    <cofactor evidence="13">
        <name>[4Fe-4S] cluster</name>
        <dbReference type="ChEBI" id="CHEBI:49883"/>
    </cofactor>
    <text evidence="13">Binds 1 [4Fe-4S] cluster per subunit. The cluster is coordinated with 3 cysteines and an exchangeable S-adenosyl-L-methionine.</text>
</comment>
<evidence type="ECO:0000259" key="14">
    <source>
        <dbReference type="Pfam" id="PF13667"/>
    </source>
</evidence>
<comment type="catalytic activity">
    <reaction evidence="11 13">
        <text>5-amino-1-(5-phospho-beta-D-ribosyl)imidazole + S-adenosyl-L-methionine = 4-amino-2-methyl-5-(phosphooxymethyl)pyrimidine + CO + 5'-deoxyadenosine + formate + L-methionine + 3 H(+)</text>
        <dbReference type="Rhea" id="RHEA:24840"/>
        <dbReference type="ChEBI" id="CHEBI:15378"/>
        <dbReference type="ChEBI" id="CHEBI:15740"/>
        <dbReference type="ChEBI" id="CHEBI:17245"/>
        <dbReference type="ChEBI" id="CHEBI:17319"/>
        <dbReference type="ChEBI" id="CHEBI:57844"/>
        <dbReference type="ChEBI" id="CHEBI:58354"/>
        <dbReference type="ChEBI" id="CHEBI:59789"/>
        <dbReference type="ChEBI" id="CHEBI:137981"/>
        <dbReference type="EC" id="4.1.99.17"/>
    </reaction>
</comment>
<dbReference type="GO" id="GO:0005829">
    <property type="term" value="C:cytosol"/>
    <property type="evidence" value="ECO:0007669"/>
    <property type="project" value="TreeGrafter"/>
</dbReference>
<keyword evidence="5 13" id="KW-0479">Metal-binding</keyword>
<dbReference type="FunFam" id="3.20.20.540:FF:000001">
    <property type="entry name" value="Phosphomethylpyrimidine synthase"/>
    <property type="match status" value="1"/>
</dbReference>
<feature type="binding site" evidence="13">
    <location>
        <position position="493"/>
    </location>
    <ligand>
        <name>Zn(2+)</name>
        <dbReference type="ChEBI" id="CHEBI:29105"/>
    </ligand>
</feature>
<dbReference type="GO" id="GO:0009228">
    <property type="term" value="P:thiamine biosynthetic process"/>
    <property type="evidence" value="ECO:0007669"/>
    <property type="project" value="UniProtKB-UniRule"/>
</dbReference>
<comment type="pathway">
    <text evidence="2 13">Cofactor biosynthesis; thiamine diphosphate biosynthesis.</text>
</comment>
<proteinExistence type="inferred from homology"/>
<dbReference type="PANTHER" id="PTHR30557:SF1">
    <property type="entry name" value="PHOSPHOMETHYLPYRIMIDINE SYNTHASE, CHLOROPLASTIC"/>
    <property type="match status" value="1"/>
</dbReference>
<feature type="binding site" evidence="13">
    <location>
        <position position="231"/>
    </location>
    <ligand>
        <name>substrate</name>
    </ligand>
</feature>
<feature type="binding site" evidence="13">
    <location>
        <position position="581"/>
    </location>
    <ligand>
        <name>[4Fe-4S] cluster</name>
        <dbReference type="ChEBI" id="CHEBI:49883"/>
        <note>4Fe-4S-S-AdoMet</note>
    </ligand>
</feature>
<keyword evidence="8 13" id="KW-0408">Iron</keyword>
<feature type="binding site" evidence="13">
    <location>
        <position position="325"/>
    </location>
    <ligand>
        <name>substrate</name>
    </ligand>
</feature>
<evidence type="ECO:0000256" key="5">
    <source>
        <dbReference type="ARBA" id="ARBA00022723"/>
    </source>
</evidence>
<feature type="binding site" evidence="13">
    <location>
        <position position="289"/>
    </location>
    <ligand>
        <name>substrate</name>
    </ligand>
</feature>
<dbReference type="Pfam" id="PF13667">
    <property type="entry name" value="ThiC-associated"/>
    <property type="match status" value="1"/>
</dbReference>
<dbReference type="NCBIfam" id="NF009895">
    <property type="entry name" value="PRK13352.1"/>
    <property type="match status" value="1"/>
</dbReference>
<sequence>MNQLTNLSPADISAQHEQAAKDLTRILPASRKVYVEGSRPDIQVPFREISLTETPTGLGGEHNPPVMVYDTSGAYTDPNVQIDLNNGLPLVRQTWIEERQDTDVLSGLSSAFGQARLKDIRTADIRFAHIQNPRRAQAGKNVTQMHYAKQGVITPEMEYIAIRENQRQGEGVDMRQHAGQNFGAQNLTEITPEFVRQEIAAGRAIIPANINHPECEPMIIGRNFLVKINANIGNSALGSSIDEEVAKMTWATRWGADTIMDLSTGKNIHETREWIIRNSPVPIGTVPIYQALEKVDGVAEDLTWDIFKDTLIEQAEQGVDYFTIHAGVLLRYVPMTANRLTGIVSRGGSIMAQWCLAHHQENFLYTHFDEICEIMKAYDVSFSLGDGLRPGCVQDANDEAQFSELKTLGELTHRAWEHDVQVMIEGPGHVPMHMIKENMDLQLEVCKEAPFYTLGPLTTDIAPGYDHITSAIGAAMIGWYGTAMLCYVTPKEHLGLPNKKDVKDGIITYKIAAHAADLAKGHPGAQVRDNALSKARFEFRWDDQFNLSLDPDTARSMHDETLPKEAHKSAHFCSMCGPKFCSMKITQNVRDYAQNQHNAKQSNEAETEVEAGLNAMKTAYQEHGQKLYHKV</sequence>
<evidence type="ECO:0000256" key="11">
    <source>
        <dbReference type="ARBA" id="ARBA00050218"/>
    </source>
</evidence>
<evidence type="ECO:0000313" key="16">
    <source>
        <dbReference type="EMBL" id="TVT87359.1"/>
    </source>
</evidence>
<keyword evidence="4 13" id="KW-0949">S-adenosyl-L-methionine</keyword>
<protein>
    <recommendedName>
        <fullName evidence="13">Phosphomethylpyrimidine synthase</fullName>
        <ecNumber evidence="13">4.1.99.17</ecNumber>
    </recommendedName>
    <alternativeName>
        <fullName evidence="13">Hydroxymethylpyrimidine phosphate synthase</fullName>
        <shortName evidence="13">HMP-P synthase</shortName>
        <shortName evidence="13">HMP-phosphate synthase</shortName>
        <shortName evidence="13">HMPP synthase</shortName>
    </alternativeName>
    <alternativeName>
        <fullName evidence="13">Thiamine biosynthesis protein ThiC</fullName>
    </alternativeName>
</protein>
<dbReference type="GeneID" id="45416760"/>
<dbReference type="GO" id="GO:0051539">
    <property type="term" value="F:4 iron, 4 sulfur cluster binding"/>
    <property type="evidence" value="ECO:0007669"/>
    <property type="project" value="UniProtKB-KW"/>
</dbReference>
<evidence type="ECO:0000256" key="9">
    <source>
        <dbReference type="ARBA" id="ARBA00023014"/>
    </source>
</evidence>
<evidence type="ECO:0000256" key="2">
    <source>
        <dbReference type="ARBA" id="ARBA00004948"/>
    </source>
</evidence>
<feature type="binding site" evidence="13">
    <location>
        <position position="260"/>
    </location>
    <ligand>
        <name>substrate</name>
    </ligand>
</feature>
<feature type="binding site" evidence="13">
    <location>
        <position position="576"/>
    </location>
    <ligand>
        <name>[4Fe-4S] cluster</name>
        <dbReference type="ChEBI" id="CHEBI:49883"/>
        <note>4Fe-4S-S-AdoMet</note>
    </ligand>
</feature>
<dbReference type="RefSeq" id="WP_016653262.1">
    <property type="nucleotide sequence ID" value="NZ_BHGD02000091.1"/>
</dbReference>
<accession>S3T2E0</accession>
<dbReference type="HAMAP" id="MF_00089">
    <property type="entry name" value="ThiC"/>
    <property type="match status" value="1"/>
</dbReference>
<dbReference type="InterPro" id="IPR025747">
    <property type="entry name" value="ThiC-associated_dom"/>
</dbReference>
<feature type="domain" description="ThiC-associated" evidence="14">
    <location>
        <begin position="27"/>
        <end position="102"/>
    </location>
</feature>
<dbReference type="SFLD" id="SFLDF00407">
    <property type="entry name" value="phosphomethylpyrimidine_syntha"/>
    <property type="match status" value="1"/>
</dbReference>
<comment type="caution">
    <text evidence="15">The sequence shown here is derived from an EMBL/GenBank/DDBJ whole genome shotgun (WGS) entry which is preliminary data.</text>
</comment>
<dbReference type="GO" id="GO:0009229">
    <property type="term" value="P:thiamine diphosphate biosynthetic process"/>
    <property type="evidence" value="ECO:0007669"/>
    <property type="project" value="UniProtKB-UniRule"/>
</dbReference>
<organism evidence="15 17">
    <name type="scientific">Acinetobacter colistiniresistens</name>
    <dbReference type="NCBI Taxonomy" id="280145"/>
    <lineage>
        <taxon>Bacteria</taxon>
        <taxon>Pseudomonadati</taxon>
        <taxon>Pseudomonadota</taxon>
        <taxon>Gammaproteobacteria</taxon>
        <taxon>Moraxellales</taxon>
        <taxon>Moraxellaceae</taxon>
        <taxon>Acinetobacter</taxon>
    </lineage>
</organism>
<evidence type="ECO:0000256" key="6">
    <source>
        <dbReference type="ARBA" id="ARBA00022833"/>
    </source>
</evidence>
<feature type="binding site" evidence="13">
    <location>
        <begin position="386"/>
        <end position="389"/>
    </location>
    <ligand>
        <name>substrate</name>
    </ligand>
</feature>
<dbReference type="Gene3D" id="6.10.250.620">
    <property type="match status" value="1"/>
</dbReference>
<dbReference type="PANTHER" id="PTHR30557">
    <property type="entry name" value="THIAMINE BIOSYNTHESIS PROTEIN THIC"/>
    <property type="match status" value="1"/>
</dbReference>
<comment type="subunit">
    <text evidence="13">Homodimer.</text>
</comment>
<dbReference type="Pfam" id="PF01964">
    <property type="entry name" value="ThiC_Rad_SAM"/>
    <property type="match status" value="1"/>
</dbReference>
<comment type="similarity">
    <text evidence="12 13">Belongs to the ThiC family.</text>
</comment>
<evidence type="ECO:0000256" key="3">
    <source>
        <dbReference type="ARBA" id="ARBA00022485"/>
    </source>
</evidence>
<dbReference type="EMBL" id="VMTP01000002">
    <property type="protein sequence ID" value="TVT87359.1"/>
    <property type="molecule type" value="Genomic_DNA"/>
</dbReference>
<reference evidence="15 17" key="1">
    <citation type="submission" date="2013-06" db="EMBL/GenBank/DDBJ databases">
        <title>The Genome Sequence of Acinetobacter sp. NIPH 2036.</title>
        <authorList>
            <consortium name="The Broad Institute Genome Sequencing Platform"/>
            <consortium name="The Broad Institute Genome Sequencing Center for Infectious Disease"/>
            <person name="Cerqueira G."/>
            <person name="Feldgarden M."/>
            <person name="Courvalin P."/>
            <person name="Perichon B."/>
            <person name="Grillot-Courvalin C."/>
            <person name="Clermont D."/>
            <person name="Rocha E."/>
            <person name="Yoon E.-J."/>
            <person name="Nemec A."/>
            <person name="Young S.K."/>
            <person name="Zeng Q."/>
            <person name="Gargeya S."/>
            <person name="Fitzgerald M."/>
            <person name="Abouelleil A."/>
            <person name="Alvarado L."/>
            <person name="Berlin A.M."/>
            <person name="Chapman S.B."/>
            <person name="Dewar J."/>
            <person name="Goldberg J."/>
            <person name="Griggs A."/>
            <person name="Gujja S."/>
            <person name="Hansen M."/>
            <person name="Howarth C."/>
            <person name="Imamovic A."/>
            <person name="Larimer J."/>
            <person name="McCowan C."/>
            <person name="Murphy C."/>
            <person name="Pearson M."/>
            <person name="Priest M."/>
            <person name="Roberts A."/>
            <person name="Saif S."/>
            <person name="Shea T."/>
            <person name="Sykes S."/>
            <person name="Wortman J."/>
            <person name="Nusbaum C."/>
            <person name="Birren B."/>
        </authorList>
    </citation>
    <scope>NUCLEOTIDE SEQUENCE [LARGE SCALE GENOMIC DNA]</scope>
    <source>
        <strain evidence="15 17">NIPH 2036</strain>
    </source>
</reference>
<keyword evidence="9 13" id="KW-0411">Iron-sulfur</keyword>
<feature type="binding site" evidence="13">
    <location>
        <position position="452"/>
    </location>
    <ligand>
        <name>substrate</name>
    </ligand>
</feature>
<evidence type="ECO:0000256" key="10">
    <source>
        <dbReference type="ARBA" id="ARBA00023239"/>
    </source>
</evidence>
<evidence type="ECO:0000256" key="8">
    <source>
        <dbReference type="ARBA" id="ARBA00023004"/>
    </source>
</evidence>
<dbReference type="EMBL" id="ATGK01000017">
    <property type="protein sequence ID" value="EPG35676.1"/>
    <property type="molecule type" value="Genomic_DNA"/>
</dbReference>
<evidence type="ECO:0000256" key="7">
    <source>
        <dbReference type="ARBA" id="ARBA00022977"/>
    </source>
</evidence>
<dbReference type="GO" id="GO:0008270">
    <property type="term" value="F:zinc ion binding"/>
    <property type="evidence" value="ECO:0007669"/>
    <property type="project" value="UniProtKB-UniRule"/>
</dbReference>
<keyword evidence="3 13" id="KW-0004">4Fe-4S</keyword>
<feature type="binding site" evidence="13">
    <location>
        <position position="425"/>
    </location>
    <ligand>
        <name>substrate</name>
    </ligand>
</feature>